<feature type="transmembrane region" description="Helical" evidence="8">
    <location>
        <begin position="362"/>
        <end position="379"/>
    </location>
</feature>
<dbReference type="EMBL" id="JAVFWL010000003">
    <property type="protein sequence ID" value="KAK6740215.1"/>
    <property type="molecule type" value="Genomic_DNA"/>
</dbReference>
<feature type="compositionally biased region" description="Polar residues" evidence="7">
    <location>
        <begin position="127"/>
        <end position="149"/>
    </location>
</feature>
<dbReference type="Pfam" id="PF12698">
    <property type="entry name" value="ABC2_membrane_3"/>
    <property type="match status" value="2"/>
</dbReference>
<evidence type="ECO:0000256" key="4">
    <source>
        <dbReference type="ARBA" id="ARBA00022840"/>
    </source>
</evidence>
<feature type="transmembrane region" description="Helical" evidence="8">
    <location>
        <begin position="1179"/>
        <end position="1202"/>
    </location>
</feature>
<evidence type="ECO:0000256" key="8">
    <source>
        <dbReference type="SAM" id="Phobius"/>
    </source>
</evidence>
<dbReference type="Gene3D" id="3.40.50.300">
    <property type="entry name" value="P-loop containing nucleotide triphosphate hydrolases"/>
    <property type="match status" value="2"/>
</dbReference>
<gene>
    <name evidence="10" type="primary">Necator_chrIII.g9359</name>
    <name evidence="10" type="ORF">RB195_008594</name>
</gene>
<keyword evidence="4" id="KW-0067">ATP-binding</keyword>
<name>A0ABR1CQ64_NECAM</name>
<evidence type="ECO:0000256" key="6">
    <source>
        <dbReference type="ARBA" id="ARBA00023136"/>
    </source>
</evidence>
<dbReference type="PANTHER" id="PTHR19229">
    <property type="entry name" value="ATP-BINDING CASSETTE TRANSPORTER SUBFAMILY A ABCA"/>
    <property type="match status" value="1"/>
</dbReference>
<feature type="transmembrane region" description="Helical" evidence="8">
    <location>
        <begin position="296"/>
        <end position="320"/>
    </location>
</feature>
<dbReference type="PROSITE" id="PS50893">
    <property type="entry name" value="ABC_TRANSPORTER_2"/>
    <property type="match status" value="2"/>
</dbReference>
<dbReference type="Proteomes" id="UP001303046">
    <property type="component" value="Unassembled WGS sequence"/>
</dbReference>
<keyword evidence="5 8" id="KW-1133">Transmembrane helix</keyword>
<proteinExistence type="predicted"/>
<keyword evidence="6 8" id="KW-0472">Membrane</keyword>
<protein>
    <recommendedName>
        <fullName evidence="9">ABC transporter domain-containing protein</fullName>
    </recommendedName>
</protein>
<dbReference type="InterPro" id="IPR013525">
    <property type="entry name" value="ABC2_TM"/>
</dbReference>
<feature type="region of interest" description="Disordered" evidence="7">
    <location>
        <begin position="118"/>
        <end position="149"/>
    </location>
</feature>
<dbReference type="InterPro" id="IPR026082">
    <property type="entry name" value="ABCA"/>
</dbReference>
<dbReference type="InterPro" id="IPR003593">
    <property type="entry name" value="AAA+_ATPase"/>
</dbReference>
<sequence length="1573" mass="178962">MIISSFLRSWYQFVLLLRKQFLLGRREYLWTTCQILAPVLLGIPLMIHCYVFKKVPAYNSTQNFEIHPTMEIRGNHCTEVDFPYVIRSQHLEIEKFLEQTTLLRRNFSNVEEMYAELSKRAKEKNGSQDGSSNYTKNSTSKQSDTTNMTKSYNSSVVGVEFKSLTKDSLSYVLHATVPSLQDIMDLKALLTSETEQVDLRDTTNYLTTNDLEAHRCVIAGFLRGVQQPLEGMNAETTSIFLKPISFTKSERKFERTFLFQTCALIVISFIVLFVTYNVVSDAEMKDFLIVMSVPKLALLLTSIIGNYIKTFISLFLVFIIPLSLDEEAPLDVTFIALELLGLNAAILGTFCGTVIRSTLGAIRLAIILWILLLYIGVYSPPINEGYWLVSINNWNPITAFKNIFQSYPYYDLRGTSVTMGTLFAYNDVVSPGSSIIALAFDSIRFIIIATIIDYIEWSYLGSSMAAIFRKKELEQLKSQSERHSWHQDEVVHEEKADIDAADVAKVWERSGELAVYRFEIRAYPGEVSVLLGHSGAGKSTVCKMICGIVRPTRGQIKILNNDLFVYKSLCRSRIGYCPQKNLLYDRMTVMEHLWFFYLLKRPKAKKAKQKWRAEAEVLIQSLDMDSFRDQQSRKLSEVEKRKLCIAIAFIGGSRVVLLDEPTNGMDPPAIGCLVELVQQQKDLRTIMLTTERMEDAEAMGQQLYVMYMGRTVCSGDINFVKSSFATEYMLTITPSDENFEETVKRLEEGVRAMVPGAKTRAKEGDQIRIELPKLQERLFPEMFVKLEEEKQMKFVKDYNLTYGVLEETFLKMGEKTEVDRSVEMEPLGTEPPSSFKSCLCMCRFIFLLWKKVLLSLSHFPLILSQLLIPIFVSIYLGYALHSDTELPGVRSRLSFASISSGRFLIFNPYNESVVSSSAIRTVNKYQHIEVLTFNDNNIELHWPKDWPWVVGGLLITKKDAYGEGINNLRIEFLSPKYISHSDLLMINIATDFLFAGGKLNLNIDFEMRLREDKFDRSNFILVPFIMMFICILLTSSFTIIPAEEQSCHFKHLQLTTGLSTFLYWFVTLLYDIVVIFVVCSLIFLILFLYGRTISVFFLLLMVLYCTICLPLAYLVSTLFSMAGTAFFLFVIFQSLAFIPLFLADGIIQPPISYIAFAYPSLTFMSAINDETGRRKLLNFSYAIYFIVLASIGVVYLFLLALYELHLHTSMMQLLKQKKFSEKFDVPYGNDVLAEKARVSRPGGNEVVLVKDLGKYHNKTFVLKNMTFALEKGDSFGLIGVSGSGKSVAFKLISGVDRPSCGKVLIHGKAPYQTSLGFCGSYDSLYPRLTCRQNVIIIAGMLGYRGVRQKADKLIGFVGLRLHGGKYVADCSESQKRRITVALALMTRAQLIVMDEPTKGVDPVARRDIWKLIRTTHLNDRILLFTSSSLEECEMLGSRYGVLYKGRFISTGTTDVLRGHHSRFCVLHMELTDVKRKQKVLDTVHDIFPNSNQVPVPESTKPLLKWRIPMSETESLSVFFRKTQQLASFIPAKDIRLTQATYDDALITLSDKFSNLQKRASEKELVNQLLTVIG</sequence>
<dbReference type="SUPFAM" id="SSF52540">
    <property type="entry name" value="P-loop containing nucleoside triphosphate hydrolases"/>
    <property type="match status" value="2"/>
</dbReference>
<evidence type="ECO:0000313" key="11">
    <source>
        <dbReference type="Proteomes" id="UP001303046"/>
    </source>
</evidence>
<comment type="caution">
    <text evidence="10">The sequence shown here is derived from an EMBL/GenBank/DDBJ whole genome shotgun (WGS) entry which is preliminary data.</text>
</comment>
<feature type="transmembrane region" description="Helical" evidence="8">
    <location>
        <begin position="853"/>
        <end position="878"/>
    </location>
</feature>
<reference evidence="10 11" key="1">
    <citation type="submission" date="2023-08" db="EMBL/GenBank/DDBJ databases">
        <title>A Necator americanus chromosomal reference genome.</title>
        <authorList>
            <person name="Ilik V."/>
            <person name="Petrzelkova K.J."/>
            <person name="Pardy F."/>
            <person name="Fuh T."/>
            <person name="Niatou-Singa F.S."/>
            <person name="Gouil Q."/>
            <person name="Baker L."/>
            <person name="Ritchie M.E."/>
            <person name="Jex A.R."/>
            <person name="Gazzola D."/>
            <person name="Li H."/>
            <person name="Toshio Fujiwara R."/>
            <person name="Zhan B."/>
            <person name="Aroian R.V."/>
            <person name="Pafco B."/>
            <person name="Schwarz E.M."/>
        </authorList>
    </citation>
    <scope>NUCLEOTIDE SEQUENCE [LARGE SCALE GENOMIC DNA]</scope>
    <source>
        <strain evidence="10 11">Aroian</strain>
        <tissue evidence="10">Whole animal</tissue>
    </source>
</reference>
<feature type="transmembrane region" description="Helical" evidence="8">
    <location>
        <begin position="257"/>
        <end position="276"/>
    </location>
</feature>
<keyword evidence="2 8" id="KW-0812">Transmembrane</keyword>
<feature type="transmembrane region" description="Helical" evidence="8">
    <location>
        <begin position="1061"/>
        <end position="1088"/>
    </location>
</feature>
<evidence type="ECO:0000256" key="7">
    <source>
        <dbReference type="SAM" id="MobiDB-lite"/>
    </source>
</evidence>
<evidence type="ECO:0000313" key="10">
    <source>
        <dbReference type="EMBL" id="KAK6740215.1"/>
    </source>
</evidence>
<comment type="subcellular location">
    <subcellularLocation>
        <location evidence="1">Membrane</location>
        <topology evidence="1">Multi-pass membrane protein</topology>
    </subcellularLocation>
</comment>
<dbReference type="InterPro" id="IPR027417">
    <property type="entry name" value="P-loop_NTPase"/>
</dbReference>
<evidence type="ECO:0000256" key="1">
    <source>
        <dbReference type="ARBA" id="ARBA00004141"/>
    </source>
</evidence>
<organism evidence="10 11">
    <name type="scientific">Necator americanus</name>
    <name type="common">Human hookworm</name>
    <dbReference type="NCBI Taxonomy" id="51031"/>
    <lineage>
        <taxon>Eukaryota</taxon>
        <taxon>Metazoa</taxon>
        <taxon>Ecdysozoa</taxon>
        <taxon>Nematoda</taxon>
        <taxon>Chromadorea</taxon>
        <taxon>Rhabditida</taxon>
        <taxon>Rhabditina</taxon>
        <taxon>Rhabditomorpha</taxon>
        <taxon>Strongyloidea</taxon>
        <taxon>Ancylostomatidae</taxon>
        <taxon>Bunostominae</taxon>
        <taxon>Necator</taxon>
    </lineage>
</organism>
<dbReference type="Pfam" id="PF00005">
    <property type="entry name" value="ABC_tran"/>
    <property type="match status" value="2"/>
</dbReference>
<feature type="transmembrane region" description="Helical" evidence="8">
    <location>
        <begin position="1121"/>
        <end position="1143"/>
    </location>
</feature>
<feature type="transmembrane region" description="Helical" evidence="8">
    <location>
        <begin position="1095"/>
        <end position="1115"/>
    </location>
</feature>
<dbReference type="InterPro" id="IPR003439">
    <property type="entry name" value="ABC_transporter-like_ATP-bd"/>
</dbReference>
<keyword evidence="11" id="KW-1185">Reference proteome</keyword>
<evidence type="ECO:0000256" key="2">
    <source>
        <dbReference type="ARBA" id="ARBA00022692"/>
    </source>
</evidence>
<feature type="domain" description="ABC transporter" evidence="9">
    <location>
        <begin position="1247"/>
        <end position="1469"/>
    </location>
</feature>
<dbReference type="SMART" id="SM00382">
    <property type="entry name" value="AAA"/>
    <property type="match status" value="2"/>
</dbReference>
<evidence type="ECO:0000256" key="5">
    <source>
        <dbReference type="ARBA" id="ARBA00022989"/>
    </source>
</evidence>
<dbReference type="PANTHER" id="PTHR19229:SF250">
    <property type="entry name" value="ABC TRANSPORTER DOMAIN-CONTAINING PROTEIN-RELATED"/>
    <property type="match status" value="1"/>
</dbReference>
<feature type="domain" description="ABC transporter" evidence="9">
    <location>
        <begin position="498"/>
        <end position="733"/>
    </location>
</feature>
<evidence type="ECO:0000259" key="9">
    <source>
        <dbReference type="PROSITE" id="PS50893"/>
    </source>
</evidence>
<feature type="transmembrane region" description="Helical" evidence="8">
    <location>
        <begin position="1018"/>
        <end position="1041"/>
    </location>
</feature>
<feature type="transmembrane region" description="Helical" evidence="8">
    <location>
        <begin position="332"/>
        <end position="355"/>
    </location>
</feature>
<accession>A0ABR1CQ64</accession>
<evidence type="ECO:0000256" key="3">
    <source>
        <dbReference type="ARBA" id="ARBA00022741"/>
    </source>
</evidence>
<keyword evidence="3" id="KW-0547">Nucleotide-binding</keyword>